<evidence type="ECO:0000256" key="2">
    <source>
        <dbReference type="ARBA" id="ARBA00010304"/>
    </source>
</evidence>
<comment type="caution">
    <text evidence="8">The sequence shown here is derived from an EMBL/GenBank/DDBJ whole genome shotgun (WGS) entry which is preliminary data.</text>
</comment>
<evidence type="ECO:0000256" key="4">
    <source>
        <dbReference type="ARBA" id="ARBA00023204"/>
    </source>
</evidence>
<dbReference type="GO" id="GO:0035312">
    <property type="term" value="F:5'-3' DNA exonuclease activity"/>
    <property type="evidence" value="ECO:0007669"/>
    <property type="project" value="TreeGrafter"/>
</dbReference>
<name>A0AAD4PS78_9EURO</name>
<dbReference type="CDD" id="cd16273">
    <property type="entry name" value="SNM1A-1C-like_MBL-fold"/>
    <property type="match status" value="1"/>
</dbReference>
<feature type="compositionally biased region" description="Basic and acidic residues" evidence="6">
    <location>
        <begin position="110"/>
        <end position="135"/>
    </location>
</feature>
<dbReference type="Pfam" id="PF07522">
    <property type="entry name" value="DRMBL"/>
    <property type="match status" value="1"/>
</dbReference>
<dbReference type="SUPFAM" id="SSF56281">
    <property type="entry name" value="Metallo-hydrolase/oxidoreductase"/>
    <property type="match status" value="1"/>
</dbReference>
<dbReference type="GO" id="GO:0036297">
    <property type="term" value="P:interstrand cross-link repair"/>
    <property type="evidence" value="ECO:0007669"/>
    <property type="project" value="TreeGrafter"/>
</dbReference>
<feature type="region of interest" description="Disordered" evidence="6">
    <location>
        <begin position="235"/>
        <end position="258"/>
    </location>
</feature>
<dbReference type="GO" id="GO:0005634">
    <property type="term" value="C:nucleus"/>
    <property type="evidence" value="ECO:0007669"/>
    <property type="project" value="UniProtKB-SubCell"/>
</dbReference>
<feature type="compositionally biased region" description="Acidic residues" evidence="6">
    <location>
        <begin position="242"/>
        <end position="258"/>
    </location>
</feature>
<dbReference type="FunFam" id="3.60.15.10:FF:000038">
    <property type="entry name" value="DNA cross-link repair protein pso2/snm1"/>
    <property type="match status" value="1"/>
</dbReference>
<feature type="compositionally biased region" description="Basic and acidic residues" evidence="6">
    <location>
        <begin position="184"/>
        <end position="193"/>
    </location>
</feature>
<feature type="region of interest" description="Disordered" evidence="6">
    <location>
        <begin position="1"/>
        <end position="223"/>
    </location>
</feature>
<dbReference type="InterPro" id="IPR011084">
    <property type="entry name" value="DRMBL"/>
</dbReference>
<gene>
    <name evidence="8" type="ORF">BGW36DRAFT_364190</name>
</gene>
<dbReference type="FunFam" id="3.40.50.12650:FF:000007">
    <property type="entry name" value="DNA cross-link repair 1A protein, variant"/>
    <property type="match status" value="1"/>
</dbReference>
<dbReference type="RefSeq" id="XP_046066818.1">
    <property type="nucleotide sequence ID" value="XM_046214532.1"/>
</dbReference>
<dbReference type="InterPro" id="IPR036866">
    <property type="entry name" value="RibonucZ/Hydroxyglut_hydro"/>
</dbReference>
<evidence type="ECO:0000259" key="7">
    <source>
        <dbReference type="Pfam" id="PF07522"/>
    </source>
</evidence>
<dbReference type="PANTHER" id="PTHR23240">
    <property type="entry name" value="DNA CROSS-LINK REPAIR PROTEIN PSO2/SNM1-RELATED"/>
    <property type="match status" value="1"/>
</dbReference>
<feature type="compositionally biased region" description="Polar residues" evidence="6">
    <location>
        <begin position="60"/>
        <end position="76"/>
    </location>
</feature>
<dbReference type="EMBL" id="JAJTJA010000013">
    <property type="protein sequence ID" value="KAH8690622.1"/>
    <property type="molecule type" value="Genomic_DNA"/>
</dbReference>
<protein>
    <submittedName>
        <fullName evidence="8">DNA repair metallo-beta-lactamase-domain-containing protein</fullName>
    </submittedName>
</protein>
<dbReference type="AlphaFoldDB" id="A0AAD4PS78"/>
<feature type="compositionally biased region" description="Basic and acidic residues" evidence="6">
    <location>
        <begin position="148"/>
        <end position="160"/>
    </location>
</feature>
<organism evidence="8 9">
    <name type="scientific">Talaromyces proteolyticus</name>
    <dbReference type="NCBI Taxonomy" id="1131652"/>
    <lineage>
        <taxon>Eukaryota</taxon>
        <taxon>Fungi</taxon>
        <taxon>Dikarya</taxon>
        <taxon>Ascomycota</taxon>
        <taxon>Pezizomycotina</taxon>
        <taxon>Eurotiomycetes</taxon>
        <taxon>Eurotiomycetidae</taxon>
        <taxon>Eurotiales</taxon>
        <taxon>Trichocomaceae</taxon>
        <taxon>Talaromyces</taxon>
        <taxon>Talaromyces sect. Bacilispori</taxon>
    </lineage>
</organism>
<sequence>MAGPSLKKTTTTPAAKRTTPANKQGSSAKKNTSILSFFQKTDGPRSTQARITQFGVKVPRSNSNGENTATRSTSSEDAPFEELFVEDKRRPYKNLVDIRENWRSNTKQASPEKPKLSNEDRLGSSDSQKENDVSRFNESGGSLKRRKFDSSPPRKEKEYKGPFIDESDSEDDIENECSNIPQPEDTRSVKRATETITTREPPPLVRENTSNVEPGAVADDFEDIEDDELECEDFMERPWTEGELEDSIVDDNSEKPDDDPACPICQASLAGQSDSEASVHVNACLDGNPQPLPEKSKPATAGLTRLEKAAIPKPAQRNPFAAAATGVASAFTKLMASNAEDSAWAAAAANEVTSRGKQAYERTCPFYKILPGFSITVDAFRYGAVEGCEAYFLSHFHSDHYGGLTSSWRHGPIYCSKVTGNLVRQQIKVDPKYIVDLEYEKKTEVPGTKRVYVTMITANHCPGSSLFLFEKVMDSGRVHRILHCGDFRACPAHVQHPLLRPDVVDQVSGKSRQQRIDVCYLDTTYLNPKYAFPGQDAVISACAAMCVQLNDESGNEDKALNVHKIGQGTGGISKFFLDGTNDSEEHKKSEPTNSGRLLVVIGTYSIGKERICLGIARALKCKIYAPAQKQRICACLEDPELSSFLTTDPLEAQIHMQILFEIRAETLADYLQSFKGHFTRVVGFRPTGWTYRAPGGRLLDNPPVANVLHSNNWKTSFSVKDLVPQRGSTKQASCFGVPYSEHSSFRELTMFCCALRIGRVIPTVNVGNAKSREKMKAWFDRWEAEKKKSGLLTVQGDTW</sequence>
<feature type="compositionally biased region" description="Low complexity" evidence="6">
    <location>
        <begin position="7"/>
        <end position="21"/>
    </location>
</feature>
<evidence type="ECO:0000256" key="6">
    <source>
        <dbReference type="SAM" id="MobiDB-lite"/>
    </source>
</evidence>
<keyword evidence="3" id="KW-0227">DNA damage</keyword>
<keyword evidence="5" id="KW-0539">Nucleus</keyword>
<dbReference type="GO" id="GO:0003684">
    <property type="term" value="F:damaged DNA binding"/>
    <property type="evidence" value="ECO:0007669"/>
    <property type="project" value="TreeGrafter"/>
</dbReference>
<evidence type="ECO:0000256" key="1">
    <source>
        <dbReference type="ARBA" id="ARBA00004123"/>
    </source>
</evidence>
<evidence type="ECO:0000313" key="9">
    <source>
        <dbReference type="Proteomes" id="UP001201262"/>
    </source>
</evidence>
<comment type="subcellular location">
    <subcellularLocation>
        <location evidence="1">Nucleus</location>
    </subcellularLocation>
</comment>
<dbReference type="GO" id="GO:0006303">
    <property type="term" value="P:double-strand break repair via nonhomologous end joining"/>
    <property type="evidence" value="ECO:0007669"/>
    <property type="project" value="TreeGrafter"/>
</dbReference>
<reference evidence="8" key="1">
    <citation type="submission" date="2021-12" db="EMBL/GenBank/DDBJ databases">
        <title>Convergent genome expansion in fungi linked to evolution of root-endophyte symbiosis.</title>
        <authorList>
            <consortium name="DOE Joint Genome Institute"/>
            <person name="Ke Y.-H."/>
            <person name="Bonito G."/>
            <person name="Liao H.-L."/>
            <person name="Looney B."/>
            <person name="Rojas-Flechas A."/>
            <person name="Nash J."/>
            <person name="Hameed K."/>
            <person name="Schadt C."/>
            <person name="Martin F."/>
            <person name="Crous P.W."/>
            <person name="Miettinen O."/>
            <person name="Magnuson J.K."/>
            <person name="Labbe J."/>
            <person name="Jacobson D."/>
            <person name="Doktycz M.J."/>
            <person name="Veneault-Fourrey C."/>
            <person name="Kuo A."/>
            <person name="Mondo S."/>
            <person name="Calhoun S."/>
            <person name="Riley R."/>
            <person name="Ohm R."/>
            <person name="LaButti K."/>
            <person name="Andreopoulos B."/>
            <person name="Pangilinan J."/>
            <person name="Nolan M."/>
            <person name="Tritt A."/>
            <person name="Clum A."/>
            <person name="Lipzen A."/>
            <person name="Daum C."/>
            <person name="Barry K."/>
            <person name="Grigoriev I.V."/>
            <person name="Vilgalys R."/>
        </authorList>
    </citation>
    <scope>NUCLEOTIDE SEQUENCE</scope>
    <source>
        <strain evidence="8">PMI_201</strain>
    </source>
</reference>
<feature type="compositionally biased region" description="Polar residues" evidence="6">
    <location>
        <begin position="22"/>
        <end position="51"/>
    </location>
</feature>
<evidence type="ECO:0000256" key="3">
    <source>
        <dbReference type="ARBA" id="ARBA00022763"/>
    </source>
</evidence>
<feature type="compositionally biased region" description="Acidic residues" evidence="6">
    <location>
        <begin position="165"/>
        <end position="175"/>
    </location>
</feature>
<accession>A0AAD4PS78</accession>
<keyword evidence="9" id="KW-1185">Reference proteome</keyword>
<dbReference type="Gene3D" id="3.40.50.12650">
    <property type="match status" value="1"/>
</dbReference>
<evidence type="ECO:0000313" key="8">
    <source>
        <dbReference type="EMBL" id="KAH8690622.1"/>
    </source>
</evidence>
<proteinExistence type="inferred from homology"/>
<comment type="similarity">
    <text evidence="2">Belongs to the DNA repair metallo-beta-lactamase (DRMBL) family.</text>
</comment>
<dbReference type="Proteomes" id="UP001201262">
    <property type="component" value="Unassembled WGS sequence"/>
</dbReference>
<dbReference type="PANTHER" id="PTHR23240:SF6">
    <property type="entry name" value="DNA CROSS-LINK REPAIR 1A PROTEIN"/>
    <property type="match status" value="1"/>
</dbReference>
<evidence type="ECO:0000256" key="5">
    <source>
        <dbReference type="ARBA" id="ARBA00023242"/>
    </source>
</evidence>
<keyword evidence="4" id="KW-0234">DNA repair</keyword>
<dbReference type="Gene3D" id="3.60.15.10">
    <property type="entry name" value="Ribonuclease Z/Hydroxyacylglutathione hydrolase-like"/>
    <property type="match status" value="1"/>
</dbReference>
<feature type="domain" description="DNA repair metallo-beta-lactamase" evidence="7">
    <location>
        <begin position="639"/>
        <end position="768"/>
    </location>
</feature>
<dbReference type="GeneID" id="70244819"/>